<dbReference type="GO" id="GO:0005634">
    <property type="term" value="C:nucleus"/>
    <property type="evidence" value="ECO:0007669"/>
    <property type="project" value="UniProtKB-SubCell"/>
</dbReference>
<evidence type="ECO:0000313" key="9">
    <source>
        <dbReference type="Proteomes" id="UP000320333"/>
    </source>
</evidence>
<comment type="caution">
    <text evidence="8">The sequence shown here is derived from an EMBL/GenBank/DDBJ whole genome shotgun (WGS) entry which is preliminary data.</text>
</comment>
<dbReference type="InterPro" id="IPR009057">
    <property type="entry name" value="Homeodomain-like_sf"/>
</dbReference>
<dbReference type="CDD" id="cd00086">
    <property type="entry name" value="homeodomain"/>
    <property type="match status" value="1"/>
</dbReference>
<keyword evidence="9" id="KW-1185">Reference proteome</keyword>
<evidence type="ECO:0000256" key="3">
    <source>
        <dbReference type="ARBA" id="ARBA00023155"/>
    </source>
</evidence>
<organism evidence="8 9">
    <name type="scientific">Chytriomyces confervae</name>
    <dbReference type="NCBI Taxonomy" id="246404"/>
    <lineage>
        <taxon>Eukaryota</taxon>
        <taxon>Fungi</taxon>
        <taxon>Fungi incertae sedis</taxon>
        <taxon>Chytridiomycota</taxon>
        <taxon>Chytridiomycota incertae sedis</taxon>
        <taxon>Chytridiomycetes</taxon>
        <taxon>Chytridiales</taxon>
        <taxon>Chytriomycetaceae</taxon>
        <taxon>Chytriomyces</taxon>
    </lineage>
</organism>
<comment type="subcellular location">
    <subcellularLocation>
        <location evidence="1 5 6">Nucleus</location>
    </subcellularLocation>
</comment>
<dbReference type="GO" id="GO:0006357">
    <property type="term" value="P:regulation of transcription by RNA polymerase II"/>
    <property type="evidence" value="ECO:0007669"/>
    <property type="project" value="TreeGrafter"/>
</dbReference>
<feature type="domain" description="Homeobox" evidence="7">
    <location>
        <begin position="159"/>
        <end position="219"/>
    </location>
</feature>
<protein>
    <recommendedName>
        <fullName evidence="7">Homeobox domain-containing protein</fullName>
    </recommendedName>
</protein>
<dbReference type="InterPro" id="IPR001356">
    <property type="entry name" value="HD"/>
</dbReference>
<dbReference type="PROSITE" id="PS50071">
    <property type="entry name" value="HOMEOBOX_2"/>
    <property type="match status" value="1"/>
</dbReference>
<dbReference type="OrthoDB" id="6159439at2759"/>
<dbReference type="GO" id="GO:0030154">
    <property type="term" value="P:cell differentiation"/>
    <property type="evidence" value="ECO:0007669"/>
    <property type="project" value="TreeGrafter"/>
</dbReference>
<evidence type="ECO:0000256" key="5">
    <source>
        <dbReference type="PROSITE-ProRule" id="PRU00108"/>
    </source>
</evidence>
<evidence type="ECO:0000313" key="8">
    <source>
        <dbReference type="EMBL" id="TPX52132.1"/>
    </source>
</evidence>
<dbReference type="PANTHER" id="PTHR24324">
    <property type="entry name" value="HOMEOBOX PROTEIN HHEX"/>
    <property type="match status" value="1"/>
</dbReference>
<dbReference type="Pfam" id="PF00046">
    <property type="entry name" value="Homeodomain"/>
    <property type="match status" value="1"/>
</dbReference>
<keyword evidence="4 5" id="KW-0539">Nucleus</keyword>
<dbReference type="Gene3D" id="1.10.10.60">
    <property type="entry name" value="Homeodomain-like"/>
    <property type="match status" value="1"/>
</dbReference>
<proteinExistence type="predicted"/>
<evidence type="ECO:0000256" key="1">
    <source>
        <dbReference type="ARBA" id="ARBA00004123"/>
    </source>
</evidence>
<dbReference type="SUPFAM" id="SSF46689">
    <property type="entry name" value="Homeodomain-like"/>
    <property type="match status" value="1"/>
</dbReference>
<dbReference type="EMBL" id="QEAP01001069">
    <property type="protein sequence ID" value="TPX52132.1"/>
    <property type="molecule type" value="Genomic_DNA"/>
</dbReference>
<gene>
    <name evidence="8" type="ORF">CcCBS67573_g09931</name>
</gene>
<name>A0A507DKF3_9FUNG</name>
<evidence type="ECO:0000256" key="6">
    <source>
        <dbReference type="RuleBase" id="RU000682"/>
    </source>
</evidence>
<dbReference type="PANTHER" id="PTHR24324:SF5">
    <property type="entry name" value="HEMATOPOIETICALLY-EXPRESSED HOMEOBOX PROTEIN HHEX"/>
    <property type="match status" value="1"/>
</dbReference>
<evidence type="ECO:0000256" key="4">
    <source>
        <dbReference type="ARBA" id="ARBA00023242"/>
    </source>
</evidence>
<keyword evidence="3 5" id="KW-0371">Homeobox</keyword>
<dbReference type="InterPro" id="IPR051000">
    <property type="entry name" value="Homeobox_DNA-bind_prot"/>
</dbReference>
<dbReference type="AlphaFoldDB" id="A0A507DKF3"/>
<feature type="DNA-binding region" description="Homeobox" evidence="5">
    <location>
        <begin position="161"/>
        <end position="220"/>
    </location>
</feature>
<evidence type="ECO:0000259" key="7">
    <source>
        <dbReference type="PROSITE" id="PS50071"/>
    </source>
</evidence>
<accession>A0A507DKF3</accession>
<dbReference type="STRING" id="246404.A0A507DKF3"/>
<keyword evidence="2 5" id="KW-0238">DNA-binding</keyword>
<sequence length="224" mass="24837">MPSLEMAWPDNCDWEYGLLEPLSPQCGDPSENLGYEHPLLKPIPQPLCTSFDIEAQLSLDLVESPSPQTHTPALSALSPAATESEMVEMMEMMISDLNHVIHPAMGHVMGPFNNCMASPVHSGMSPISTVAKPMFNADMVHTNINSISAINAINAKTAVSSSRKRNRLPANQKAAMVALFDSNDTPPTNELRALANRFRMSLRRVQYWFQNRRAVKKRRAISTH</sequence>
<dbReference type="SMART" id="SM00389">
    <property type="entry name" value="HOX"/>
    <property type="match status" value="1"/>
</dbReference>
<evidence type="ECO:0000256" key="2">
    <source>
        <dbReference type="ARBA" id="ARBA00023125"/>
    </source>
</evidence>
<dbReference type="GO" id="GO:0000978">
    <property type="term" value="F:RNA polymerase II cis-regulatory region sequence-specific DNA binding"/>
    <property type="evidence" value="ECO:0007669"/>
    <property type="project" value="TreeGrafter"/>
</dbReference>
<dbReference type="Proteomes" id="UP000320333">
    <property type="component" value="Unassembled WGS sequence"/>
</dbReference>
<reference evidence="8 9" key="1">
    <citation type="journal article" date="2019" name="Sci. Rep.">
        <title>Comparative genomics of chytrid fungi reveal insights into the obligate biotrophic and pathogenic lifestyle of Synchytrium endobioticum.</title>
        <authorList>
            <person name="van de Vossenberg B.T.L.H."/>
            <person name="Warris S."/>
            <person name="Nguyen H.D.T."/>
            <person name="van Gent-Pelzer M.P.E."/>
            <person name="Joly D.L."/>
            <person name="van de Geest H.C."/>
            <person name="Bonants P.J.M."/>
            <person name="Smith D.S."/>
            <person name="Levesque C.A."/>
            <person name="van der Lee T.A.J."/>
        </authorList>
    </citation>
    <scope>NUCLEOTIDE SEQUENCE [LARGE SCALE GENOMIC DNA]</scope>
    <source>
        <strain evidence="8 9">CBS 675.73</strain>
    </source>
</reference>